<protein>
    <submittedName>
        <fullName evidence="1">Uncharacterized protein</fullName>
    </submittedName>
</protein>
<dbReference type="EMBL" id="JACSDZ010000019">
    <property type="protein sequence ID" value="KAF7383130.1"/>
    <property type="molecule type" value="Genomic_DNA"/>
</dbReference>
<reference evidence="1" key="1">
    <citation type="journal article" date="2020" name="G3 (Bethesda)">
        <title>High-Quality Assemblies for Three Invasive Social Wasps from the &lt;i&gt;Vespula&lt;/i&gt; Genus.</title>
        <authorList>
            <person name="Harrop T.W.R."/>
            <person name="Guhlin J."/>
            <person name="McLaughlin G.M."/>
            <person name="Permina E."/>
            <person name="Stockwell P."/>
            <person name="Gilligan J."/>
            <person name="Le Lec M.F."/>
            <person name="Gruber M.A.M."/>
            <person name="Quinn O."/>
            <person name="Lovegrove M."/>
            <person name="Duncan E.J."/>
            <person name="Remnant E.J."/>
            <person name="Van Eeckhoven J."/>
            <person name="Graham B."/>
            <person name="Knapp R.A."/>
            <person name="Langford K.W."/>
            <person name="Kronenberg Z."/>
            <person name="Press M.O."/>
            <person name="Eacker S.M."/>
            <person name="Wilson-Rankin E.E."/>
            <person name="Purcell J."/>
            <person name="Lester P.J."/>
            <person name="Dearden P.K."/>
        </authorList>
    </citation>
    <scope>NUCLEOTIDE SEQUENCE</scope>
    <source>
        <strain evidence="1">Linc-1</strain>
    </source>
</reference>
<comment type="caution">
    <text evidence="1">The sequence shown here is derived from an EMBL/GenBank/DDBJ whole genome shotgun (WGS) entry which is preliminary data.</text>
</comment>
<proteinExistence type="predicted"/>
<sequence length="106" mass="12500">MSRKVTVEREEVKAKYGNSPSEFTEITRHRYSREIEFSPIIQISLALRNMKLERIIKLQFTKRIQKDIRLNQSSRKIILIILIILRKIEVIGIKEIVIDGQVPNKV</sequence>
<dbReference type="Proteomes" id="UP000617340">
    <property type="component" value="Unassembled WGS sequence"/>
</dbReference>
<keyword evidence="2" id="KW-1185">Reference proteome</keyword>
<accession>A0A834MS32</accession>
<evidence type="ECO:0000313" key="1">
    <source>
        <dbReference type="EMBL" id="KAF7383130.1"/>
    </source>
</evidence>
<gene>
    <name evidence="1" type="ORF">HZH68_014979</name>
</gene>
<dbReference type="AlphaFoldDB" id="A0A834MS32"/>
<name>A0A834MS32_VESGE</name>
<organism evidence="1 2">
    <name type="scientific">Vespula germanica</name>
    <name type="common">German yellow jacket</name>
    <name type="synonym">Paravespula germanica</name>
    <dbReference type="NCBI Taxonomy" id="30212"/>
    <lineage>
        <taxon>Eukaryota</taxon>
        <taxon>Metazoa</taxon>
        <taxon>Ecdysozoa</taxon>
        <taxon>Arthropoda</taxon>
        <taxon>Hexapoda</taxon>
        <taxon>Insecta</taxon>
        <taxon>Pterygota</taxon>
        <taxon>Neoptera</taxon>
        <taxon>Endopterygota</taxon>
        <taxon>Hymenoptera</taxon>
        <taxon>Apocrita</taxon>
        <taxon>Aculeata</taxon>
        <taxon>Vespoidea</taxon>
        <taxon>Vespidae</taxon>
        <taxon>Vespinae</taxon>
        <taxon>Vespula</taxon>
    </lineage>
</organism>
<evidence type="ECO:0000313" key="2">
    <source>
        <dbReference type="Proteomes" id="UP000617340"/>
    </source>
</evidence>